<evidence type="ECO:0000313" key="9">
    <source>
        <dbReference type="Proteomes" id="UP000287124"/>
    </source>
</evidence>
<evidence type="ECO:0000313" key="8">
    <source>
        <dbReference type="EMBL" id="RTE80875.1"/>
    </source>
</evidence>
<keyword evidence="3 6" id="KW-0812">Transmembrane</keyword>
<evidence type="ECO:0000256" key="6">
    <source>
        <dbReference type="SAM" id="Phobius"/>
    </source>
</evidence>
<dbReference type="InterPro" id="IPR036259">
    <property type="entry name" value="MFS_trans_sf"/>
</dbReference>
<dbReference type="AlphaFoldDB" id="A0A430LYS0"/>
<dbReference type="PANTHER" id="PTHR48022:SF37">
    <property type="entry name" value="MAJOR FACILITATOR SUPERFAMILY (MFS) PROFILE DOMAIN-CONTAINING PROTEIN-RELATED"/>
    <property type="match status" value="1"/>
</dbReference>
<evidence type="ECO:0000256" key="4">
    <source>
        <dbReference type="ARBA" id="ARBA00022989"/>
    </source>
</evidence>
<keyword evidence="4 6" id="KW-1133">Transmembrane helix</keyword>
<dbReference type="InterPro" id="IPR005828">
    <property type="entry name" value="MFS_sugar_transport-like"/>
</dbReference>
<sequence>MAFVDKVGRRSMIIIGNLAMCVTYIVSTVLMAEFPASEENSGAHWGFIIMTWLFNFCFASMGSLSWIVPAEIFDTATRAKGVALATMTSFGFKQVNPPVHVNSRSANKHFSTMISQVTPIGMQNVGWRFYILFVVTNLSNAIFFWAMLPETRKLPLEEMNRLFSDAPLFVGNRDMSRYTINETFEMARNIDDKQNQQDGERIHVE</sequence>
<proteinExistence type="inferred from homology"/>
<comment type="similarity">
    <text evidence="2">Belongs to the major facilitator superfamily. Sugar transporter (TC 2.A.1.1) family.</text>
</comment>
<dbReference type="Gene3D" id="1.20.1250.20">
    <property type="entry name" value="MFS general substrate transporter like domains"/>
    <property type="match status" value="1"/>
</dbReference>
<dbReference type="InterPro" id="IPR020846">
    <property type="entry name" value="MFS_dom"/>
</dbReference>
<feature type="transmembrane region" description="Helical" evidence="6">
    <location>
        <begin position="129"/>
        <end position="148"/>
    </location>
</feature>
<accession>A0A430LYS0</accession>
<keyword evidence="5 6" id="KW-0472">Membrane</keyword>
<comment type="caution">
    <text evidence="8">The sequence shown here is derived from an EMBL/GenBank/DDBJ whole genome shotgun (WGS) entry which is preliminary data.</text>
</comment>
<dbReference type="Proteomes" id="UP000287124">
    <property type="component" value="Unassembled WGS sequence"/>
</dbReference>
<dbReference type="EMBL" id="MIKF01000049">
    <property type="protein sequence ID" value="RTE80875.1"/>
    <property type="molecule type" value="Genomic_DNA"/>
</dbReference>
<gene>
    <name evidence="8" type="ORF">BHE90_004570</name>
</gene>
<feature type="transmembrane region" description="Helical" evidence="6">
    <location>
        <begin position="44"/>
        <end position="68"/>
    </location>
</feature>
<protein>
    <recommendedName>
        <fullName evidence="7">Major facilitator superfamily (MFS) profile domain-containing protein</fullName>
    </recommendedName>
</protein>
<name>A0A430LYS0_9HYPO</name>
<organism evidence="8 9">
    <name type="scientific">Fusarium euwallaceae</name>
    <dbReference type="NCBI Taxonomy" id="1147111"/>
    <lineage>
        <taxon>Eukaryota</taxon>
        <taxon>Fungi</taxon>
        <taxon>Dikarya</taxon>
        <taxon>Ascomycota</taxon>
        <taxon>Pezizomycotina</taxon>
        <taxon>Sordariomycetes</taxon>
        <taxon>Hypocreomycetidae</taxon>
        <taxon>Hypocreales</taxon>
        <taxon>Nectriaceae</taxon>
        <taxon>Fusarium</taxon>
        <taxon>Fusarium solani species complex</taxon>
    </lineage>
</organism>
<dbReference type="PANTHER" id="PTHR48022">
    <property type="entry name" value="PLASTIDIC GLUCOSE TRANSPORTER 4"/>
    <property type="match status" value="1"/>
</dbReference>
<evidence type="ECO:0000259" key="7">
    <source>
        <dbReference type="PROSITE" id="PS50850"/>
    </source>
</evidence>
<keyword evidence="9" id="KW-1185">Reference proteome</keyword>
<dbReference type="Pfam" id="PF00083">
    <property type="entry name" value="Sugar_tr"/>
    <property type="match status" value="2"/>
</dbReference>
<evidence type="ECO:0000256" key="3">
    <source>
        <dbReference type="ARBA" id="ARBA00022692"/>
    </source>
</evidence>
<dbReference type="GO" id="GO:0005351">
    <property type="term" value="F:carbohydrate:proton symporter activity"/>
    <property type="evidence" value="ECO:0007669"/>
    <property type="project" value="TreeGrafter"/>
</dbReference>
<evidence type="ECO:0000256" key="5">
    <source>
        <dbReference type="ARBA" id="ARBA00023136"/>
    </source>
</evidence>
<evidence type="ECO:0000256" key="2">
    <source>
        <dbReference type="ARBA" id="ARBA00010992"/>
    </source>
</evidence>
<comment type="subcellular location">
    <subcellularLocation>
        <location evidence="1">Membrane</location>
        <topology evidence="1">Multi-pass membrane protein</topology>
    </subcellularLocation>
</comment>
<dbReference type="SUPFAM" id="SSF103473">
    <property type="entry name" value="MFS general substrate transporter"/>
    <property type="match status" value="1"/>
</dbReference>
<dbReference type="PROSITE" id="PS50850">
    <property type="entry name" value="MFS"/>
    <property type="match status" value="1"/>
</dbReference>
<dbReference type="InterPro" id="IPR050360">
    <property type="entry name" value="MFS_Sugar_Transporters"/>
</dbReference>
<feature type="domain" description="Major facilitator superfamily (MFS) profile" evidence="7">
    <location>
        <begin position="1"/>
        <end position="152"/>
    </location>
</feature>
<dbReference type="GO" id="GO:0016020">
    <property type="term" value="C:membrane"/>
    <property type="evidence" value="ECO:0007669"/>
    <property type="project" value="UniProtKB-SubCell"/>
</dbReference>
<evidence type="ECO:0000256" key="1">
    <source>
        <dbReference type="ARBA" id="ARBA00004141"/>
    </source>
</evidence>
<feature type="transmembrane region" description="Helical" evidence="6">
    <location>
        <begin position="12"/>
        <end position="32"/>
    </location>
</feature>
<reference evidence="8 9" key="1">
    <citation type="submission" date="2017-06" db="EMBL/GenBank/DDBJ databases">
        <title>Comparative genomic analysis of Ambrosia Fusariam Clade fungi.</title>
        <authorList>
            <person name="Stajich J.E."/>
            <person name="Carrillo J."/>
            <person name="Kijimoto T."/>
            <person name="Eskalen A."/>
            <person name="O'Donnell K."/>
            <person name="Kasson M."/>
        </authorList>
    </citation>
    <scope>NUCLEOTIDE SEQUENCE [LARGE SCALE GENOMIC DNA]</scope>
    <source>
        <strain evidence="8 9">UCR1854</strain>
    </source>
</reference>